<feature type="region of interest" description="Disordered" evidence="1">
    <location>
        <begin position="83"/>
        <end position="259"/>
    </location>
</feature>
<keyword evidence="3" id="KW-1185">Reference proteome</keyword>
<organism evidence="2 3">
    <name type="scientific">Rhypophila decipiens</name>
    <dbReference type="NCBI Taxonomy" id="261697"/>
    <lineage>
        <taxon>Eukaryota</taxon>
        <taxon>Fungi</taxon>
        <taxon>Dikarya</taxon>
        <taxon>Ascomycota</taxon>
        <taxon>Pezizomycotina</taxon>
        <taxon>Sordariomycetes</taxon>
        <taxon>Sordariomycetidae</taxon>
        <taxon>Sordariales</taxon>
        <taxon>Naviculisporaceae</taxon>
        <taxon>Rhypophila</taxon>
    </lineage>
</organism>
<sequence length="259" mass="28487">MQKKYEKRAKQTIEALRQKDLLKNNGWSENMKDVDKSWETAVMEKLRQALDSDSCRTAEDMSIKYESWKALYIPGTKAFAARREASDSSEPRDWTTGKYLNRNKPRQTGTGTSGSFLGSDMYTAGSDYQGPSNTLPYPPARNDQLMWPAGGVPARRQSQSTEQPTFLSRPAITNTSQVEPVSSHQRPANNPAYPHSTNYQPQSPTGGVALVQTGNLSPSTPFLGQRVYTSGPQPSSGQQGSGVHHGSTGQRNNSKEDGK</sequence>
<reference evidence="2" key="1">
    <citation type="journal article" date="2023" name="Mol. Phylogenet. Evol.">
        <title>Genome-scale phylogeny and comparative genomics of the fungal order Sordariales.</title>
        <authorList>
            <person name="Hensen N."/>
            <person name="Bonometti L."/>
            <person name="Westerberg I."/>
            <person name="Brannstrom I.O."/>
            <person name="Guillou S."/>
            <person name="Cros-Aarteil S."/>
            <person name="Calhoun S."/>
            <person name="Haridas S."/>
            <person name="Kuo A."/>
            <person name="Mondo S."/>
            <person name="Pangilinan J."/>
            <person name="Riley R."/>
            <person name="LaButti K."/>
            <person name="Andreopoulos B."/>
            <person name="Lipzen A."/>
            <person name="Chen C."/>
            <person name="Yan M."/>
            <person name="Daum C."/>
            <person name="Ng V."/>
            <person name="Clum A."/>
            <person name="Steindorff A."/>
            <person name="Ohm R.A."/>
            <person name="Martin F."/>
            <person name="Silar P."/>
            <person name="Natvig D.O."/>
            <person name="Lalanne C."/>
            <person name="Gautier V."/>
            <person name="Ament-Velasquez S.L."/>
            <person name="Kruys A."/>
            <person name="Hutchinson M.I."/>
            <person name="Powell A.J."/>
            <person name="Barry K."/>
            <person name="Miller A.N."/>
            <person name="Grigoriev I.V."/>
            <person name="Debuchy R."/>
            <person name="Gladieux P."/>
            <person name="Hiltunen Thoren M."/>
            <person name="Johannesson H."/>
        </authorList>
    </citation>
    <scope>NUCLEOTIDE SEQUENCE</scope>
    <source>
        <strain evidence="2">PSN293</strain>
    </source>
</reference>
<reference evidence="2" key="2">
    <citation type="submission" date="2023-05" db="EMBL/GenBank/DDBJ databases">
        <authorList>
            <consortium name="Lawrence Berkeley National Laboratory"/>
            <person name="Steindorff A."/>
            <person name="Hensen N."/>
            <person name="Bonometti L."/>
            <person name="Westerberg I."/>
            <person name="Brannstrom I.O."/>
            <person name="Guillou S."/>
            <person name="Cros-Aarteil S."/>
            <person name="Calhoun S."/>
            <person name="Haridas S."/>
            <person name="Kuo A."/>
            <person name="Mondo S."/>
            <person name="Pangilinan J."/>
            <person name="Riley R."/>
            <person name="Labutti K."/>
            <person name="Andreopoulos B."/>
            <person name="Lipzen A."/>
            <person name="Chen C."/>
            <person name="Yanf M."/>
            <person name="Daum C."/>
            <person name="Ng V."/>
            <person name="Clum A."/>
            <person name="Ohm R."/>
            <person name="Martin F."/>
            <person name="Silar P."/>
            <person name="Natvig D."/>
            <person name="Lalanne C."/>
            <person name="Gautier V."/>
            <person name="Ament-Velasquez S.L."/>
            <person name="Kruys A."/>
            <person name="Hutchinson M.I."/>
            <person name="Powell A.J."/>
            <person name="Barry K."/>
            <person name="Miller A.N."/>
            <person name="Grigoriev I.V."/>
            <person name="Debuchy R."/>
            <person name="Gladieux P."/>
            <person name="Thoren M.H."/>
            <person name="Johannesson H."/>
        </authorList>
    </citation>
    <scope>NUCLEOTIDE SEQUENCE</scope>
    <source>
        <strain evidence="2">PSN293</strain>
    </source>
</reference>
<feature type="compositionally biased region" description="Basic and acidic residues" evidence="1">
    <location>
        <begin position="83"/>
        <end position="95"/>
    </location>
</feature>
<feature type="compositionally biased region" description="Polar residues" evidence="1">
    <location>
        <begin position="212"/>
        <end position="222"/>
    </location>
</feature>
<feature type="compositionally biased region" description="Low complexity" evidence="1">
    <location>
        <begin position="108"/>
        <end position="119"/>
    </location>
</feature>
<dbReference type="EMBL" id="MU858250">
    <property type="protein sequence ID" value="KAK4208291.1"/>
    <property type="molecule type" value="Genomic_DNA"/>
</dbReference>
<gene>
    <name evidence="2" type="ORF">QBC37DRAFT_405434</name>
</gene>
<feature type="compositionally biased region" description="Polar residues" evidence="1">
    <location>
        <begin position="195"/>
        <end position="205"/>
    </location>
</feature>
<evidence type="ECO:0000256" key="1">
    <source>
        <dbReference type="SAM" id="MobiDB-lite"/>
    </source>
</evidence>
<protein>
    <submittedName>
        <fullName evidence="2">Uncharacterized protein</fullName>
    </submittedName>
</protein>
<accession>A0AAN6XZ02</accession>
<feature type="compositionally biased region" description="Polar residues" evidence="1">
    <location>
        <begin position="156"/>
        <end position="188"/>
    </location>
</feature>
<dbReference type="Proteomes" id="UP001301769">
    <property type="component" value="Unassembled WGS sequence"/>
</dbReference>
<name>A0AAN6XZ02_9PEZI</name>
<comment type="caution">
    <text evidence="2">The sequence shown here is derived from an EMBL/GenBank/DDBJ whole genome shotgun (WGS) entry which is preliminary data.</text>
</comment>
<evidence type="ECO:0000313" key="3">
    <source>
        <dbReference type="Proteomes" id="UP001301769"/>
    </source>
</evidence>
<dbReference type="AlphaFoldDB" id="A0AAN6XZ02"/>
<evidence type="ECO:0000313" key="2">
    <source>
        <dbReference type="EMBL" id="KAK4208291.1"/>
    </source>
</evidence>
<proteinExistence type="predicted"/>
<feature type="compositionally biased region" description="Low complexity" evidence="1">
    <location>
        <begin position="229"/>
        <end position="250"/>
    </location>
</feature>